<accession>A0ABV7AK91</accession>
<proteinExistence type="predicted"/>
<dbReference type="InterPro" id="IPR029063">
    <property type="entry name" value="SAM-dependent_MTases_sf"/>
</dbReference>
<evidence type="ECO:0000313" key="3">
    <source>
        <dbReference type="Proteomes" id="UP001595443"/>
    </source>
</evidence>
<dbReference type="Gene3D" id="3.40.50.150">
    <property type="entry name" value="Vaccinia Virus protein VP39"/>
    <property type="match status" value="1"/>
</dbReference>
<dbReference type="InterPro" id="IPR013216">
    <property type="entry name" value="Methyltransf_11"/>
</dbReference>
<dbReference type="PANTHER" id="PTHR43591:SF110">
    <property type="entry name" value="RHODANESE DOMAIN-CONTAINING PROTEIN"/>
    <property type="match status" value="1"/>
</dbReference>
<dbReference type="GO" id="GO:0032259">
    <property type="term" value="P:methylation"/>
    <property type="evidence" value="ECO:0007669"/>
    <property type="project" value="UniProtKB-KW"/>
</dbReference>
<protein>
    <submittedName>
        <fullName evidence="2">Class I SAM-dependent DNA methyltransferase</fullName>
    </submittedName>
</protein>
<feature type="domain" description="Methyltransferase type 11" evidence="1">
    <location>
        <begin position="66"/>
        <end position="158"/>
    </location>
</feature>
<dbReference type="Pfam" id="PF08241">
    <property type="entry name" value="Methyltransf_11"/>
    <property type="match status" value="1"/>
</dbReference>
<dbReference type="GO" id="GO:0008168">
    <property type="term" value="F:methyltransferase activity"/>
    <property type="evidence" value="ECO:0007669"/>
    <property type="project" value="UniProtKB-KW"/>
</dbReference>
<dbReference type="PANTHER" id="PTHR43591">
    <property type="entry name" value="METHYLTRANSFERASE"/>
    <property type="match status" value="1"/>
</dbReference>
<sequence length="214" mass="22385">MPENKDSHEGPDLDAAYALKTPEDSVRLYRDWAASYDSDFASSMDYRLPQAVADAFAAAGGAGPVLDVGAGTGLLAEGLARHGIGPVDALDISAEMLETARGKGFYRELMQADLTQGLSIADDSYGGITSSGTFTHGHVGPEALDELMRIARPGARFALSINAAVYREAGFAAKLDSLGGALRDLRLEEVPIYGAAADPAHRGDTALVALFVKA</sequence>
<organism evidence="2 3">
    <name type="scientific">Acidimangrovimonas pyrenivorans</name>
    <dbReference type="NCBI Taxonomy" id="2030798"/>
    <lineage>
        <taxon>Bacteria</taxon>
        <taxon>Pseudomonadati</taxon>
        <taxon>Pseudomonadota</taxon>
        <taxon>Alphaproteobacteria</taxon>
        <taxon>Rhodobacterales</taxon>
        <taxon>Paracoccaceae</taxon>
        <taxon>Acidimangrovimonas</taxon>
    </lineage>
</organism>
<keyword evidence="2" id="KW-0808">Transferase</keyword>
<keyword evidence="3" id="KW-1185">Reference proteome</keyword>
<name>A0ABV7AK91_9RHOB</name>
<dbReference type="SUPFAM" id="SSF53335">
    <property type="entry name" value="S-adenosyl-L-methionine-dependent methyltransferases"/>
    <property type="match status" value="1"/>
</dbReference>
<dbReference type="EMBL" id="JBHRSK010000015">
    <property type="protein sequence ID" value="MFC2969844.1"/>
    <property type="molecule type" value="Genomic_DNA"/>
</dbReference>
<dbReference type="Proteomes" id="UP001595443">
    <property type="component" value="Unassembled WGS sequence"/>
</dbReference>
<dbReference type="RefSeq" id="WP_377834604.1">
    <property type="nucleotide sequence ID" value="NZ_JBHRSK010000015.1"/>
</dbReference>
<comment type="caution">
    <text evidence="2">The sequence shown here is derived from an EMBL/GenBank/DDBJ whole genome shotgun (WGS) entry which is preliminary data.</text>
</comment>
<reference evidence="3" key="1">
    <citation type="journal article" date="2019" name="Int. J. Syst. Evol. Microbiol.">
        <title>The Global Catalogue of Microorganisms (GCM) 10K type strain sequencing project: providing services to taxonomists for standard genome sequencing and annotation.</title>
        <authorList>
            <consortium name="The Broad Institute Genomics Platform"/>
            <consortium name="The Broad Institute Genome Sequencing Center for Infectious Disease"/>
            <person name="Wu L."/>
            <person name="Ma J."/>
        </authorList>
    </citation>
    <scope>NUCLEOTIDE SEQUENCE [LARGE SCALE GENOMIC DNA]</scope>
    <source>
        <strain evidence="3">KCTC 62192</strain>
    </source>
</reference>
<keyword evidence="2" id="KW-0489">Methyltransferase</keyword>
<dbReference type="CDD" id="cd02440">
    <property type="entry name" value="AdoMet_MTases"/>
    <property type="match status" value="1"/>
</dbReference>
<evidence type="ECO:0000313" key="2">
    <source>
        <dbReference type="EMBL" id="MFC2969844.1"/>
    </source>
</evidence>
<gene>
    <name evidence="2" type="ORF">ACFOES_17235</name>
</gene>
<evidence type="ECO:0000259" key="1">
    <source>
        <dbReference type="Pfam" id="PF08241"/>
    </source>
</evidence>